<dbReference type="PANTHER" id="PTHR11040:SF44">
    <property type="entry name" value="PROTEIN ZNTC-RELATED"/>
    <property type="match status" value="1"/>
</dbReference>
<dbReference type="GeneID" id="28735183"/>
<evidence type="ECO:0000256" key="6">
    <source>
        <dbReference type="SAM" id="Phobius"/>
    </source>
</evidence>
<dbReference type="AlphaFoldDB" id="A0A0N1HPS7"/>
<protein>
    <submittedName>
        <fullName evidence="8">Zinc-regulated transporter 1</fullName>
    </submittedName>
</protein>
<accession>A0A0N1HPS7</accession>
<feature type="signal peptide" evidence="7">
    <location>
        <begin position="1"/>
        <end position="18"/>
    </location>
</feature>
<dbReference type="InterPro" id="IPR003689">
    <property type="entry name" value="ZIP"/>
</dbReference>
<evidence type="ECO:0000256" key="3">
    <source>
        <dbReference type="ARBA" id="ARBA00022989"/>
    </source>
</evidence>
<gene>
    <name evidence="8" type="ORF">AB675_3269</name>
</gene>
<feature type="transmembrane region" description="Helical" evidence="6">
    <location>
        <begin position="354"/>
        <end position="378"/>
    </location>
</feature>
<reference evidence="8 9" key="1">
    <citation type="submission" date="2015-06" db="EMBL/GenBank/DDBJ databases">
        <title>Draft genome of the ant-associated black yeast Phialophora attae CBS 131958.</title>
        <authorList>
            <person name="Moreno L.F."/>
            <person name="Stielow B.J."/>
            <person name="de Hoog S."/>
            <person name="Vicente V.A."/>
            <person name="Weiss V.A."/>
            <person name="de Vries M."/>
            <person name="Cruz L.M."/>
            <person name="Souza E.M."/>
        </authorList>
    </citation>
    <scope>NUCLEOTIDE SEQUENCE [LARGE SCALE GENOMIC DNA]</scope>
    <source>
        <strain evidence="8 9">CBS 131958</strain>
    </source>
</reference>
<name>A0A0N1HPS7_9EURO</name>
<organism evidence="8 9">
    <name type="scientific">Cyphellophora attinorum</name>
    <dbReference type="NCBI Taxonomy" id="1664694"/>
    <lineage>
        <taxon>Eukaryota</taxon>
        <taxon>Fungi</taxon>
        <taxon>Dikarya</taxon>
        <taxon>Ascomycota</taxon>
        <taxon>Pezizomycotina</taxon>
        <taxon>Eurotiomycetes</taxon>
        <taxon>Chaetothyriomycetidae</taxon>
        <taxon>Chaetothyriales</taxon>
        <taxon>Cyphellophoraceae</taxon>
        <taxon>Cyphellophora</taxon>
    </lineage>
</organism>
<sequence length="512" mass="53969">MLQTRIVVVTALAPLVFSQQTTVSGTTYSDCHDHGTTAYCYGPDGEETALAVNTASITSAPAPASASTTIAAQTTAVTSCHAHGSDTFCINGEGHEVQISLEATATGETPAQYTDCHSHDSEQFCVDPDGNDVLVVAEEAHDDGHEHEEEGQSEGLDCHFHAGVEHCVGAGESESESLAASANCAVRQRDYDIPLRIGTLFAMLATSSIAVFLPMVLDKLPFRAINSVVFTSIKQFGTGVIISTAFVHLYTHAYLMFTNPCIGTVEYEATTSAFVMSGIFVSFLIEYAGHRIVVARASKDTPDLPSSTSDGSGELATHASRVPKEGSPASNGGLAALGHHHGNPFSPTNPNSKLSVMVMEAGVLFHSILIGVTLVVAGDSFYRTLLVVIIFHQMFEGLALGARIALIRNTSLWPTNFVMGLAFALITPLGMAIGIGVLNQFNGNDPTTLWVIGVLDAVSAGILIWVGLVDMWARDWVVEGGDMVDAGLGKTGVGMFSLVSGMVVMSVLGKWA</sequence>
<dbReference type="VEuPathDB" id="FungiDB:AB675_3269"/>
<feature type="chain" id="PRO_5005873431" evidence="7">
    <location>
        <begin position="19"/>
        <end position="512"/>
    </location>
</feature>
<feature type="transmembrane region" description="Helical" evidence="6">
    <location>
        <begin position="418"/>
        <end position="438"/>
    </location>
</feature>
<evidence type="ECO:0000256" key="2">
    <source>
        <dbReference type="ARBA" id="ARBA00022692"/>
    </source>
</evidence>
<keyword evidence="4 6" id="KW-0472">Membrane</keyword>
<dbReference type="Pfam" id="PF02535">
    <property type="entry name" value="Zip"/>
    <property type="match status" value="1"/>
</dbReference>
<dbReference type="Proteomes" id="UP000038010">
    <property type="component" value="Unassembled WGS sequence"/>
</dbReference>
<feature type="transmembrane region" description="Helical" evidence="6">
    <location>
        <begin position="493"/>
        <end position="511"/>
    </location>
</feature>
<evidence type="ECO:0000313" key="9">
    <source>
        <dbReference type="Proteomes" id="UP000038010"/>
    </source>
</evidence>
<keyword evidence="9" id="KW-1185">Reference proteome</keyword>
<dbReference type="OrthoDB" id="448280at2759"/>
<feature type="transmembrane region" description="Helical" evidence="6">
    <location>
        <begin position="450"/>
        <end position="473"/>
    </location>
</feature>
<dbReference type="STRING" id="1664694.A0A0N1HPS7"/>
<keyword evidence="2 6" id="KW-0812">Transmembrane</keyword>
<dbReference type="PANTHER" id="PTHR11040">
    <property type="entry name" value="ZINC/IRON TRANSPORTER"/>
    <property type="match status" value="1"/>
</dbReference>
<evidence type="ECO:0000256" key="7">
    <source>
        <dbReference type="SAM" id="SignalP"/>
    </source>
</evidence>
<keyword evidence="7" id="KW-0732">Signal</keyword>
<feature type="transmembrane region" description="Helical" evidence="6">
    <location>
        <begin position="269"/>
        <end position="289"/>
    </location>
</feature>
<comment type="subcellular location">
    <subcellularLocation>
        <location evidence="1">Membrane</location>
        <topology evidence="1">Multi-pass membrane protein</topology>
    </subcellularLocation>
</comment>
<feature type="transmembrane region" description="Helical" evidence="6">
    <location>
        <begin position="384"/>
        <end position="406"/>
    </location>
</feature>
<evidence type="ECO:0000256" key="1">
    <source>
        <dbReference type="ARBA" id="ARBA00004141"/>
    </source>
</evidence>
<comment type="caution">
    <text evidence="8">The sequence shown here is derived from an EMBL/GenBank/DDBJ whole genome shotgun (WGS) entry which is preliminary data.</text>
</comment>
<feature type="transmembrane region" description="Helical" evidence="6">
    <location>
        <begin position="238"/>
        <end position="257"/>
    </location>
</feature>
<dbReference type="RefSeq" id="XP_017999763.1">
    <property type="nucleotide sequence ID" value="XM_018143303.1"/>
</dbReference>
<evidence type="ECO:0000313" key="8">
    <source>
        <dbReference type="EMBL" id="KPI39800.1"/>
    </source>
</evidence>
<feature type="transmembrane region" description="Helical" evidence="6">
    <location>
        <begin position="197"/>
        <end position="217"/>
    </location>
</feature>
<feature type="region of interest" description="Disordered" evidence="5">
    <location>
        <begin position="300"/>
        <end position="328"/>
    </location>
</feature>
<proteinExistence type="predicted"/>
<dbReference type="GO" id="GO:0005886">
    <property type="term" value="C:plasma membrane"/>
    <property type="evidence" value="ECO:0007669"/>
    <property type="project" value="TreeGrafter"/>
</dbReference>
<keyword evidence="3 6" id="KW-1133">Transmembrane helix</keyword>
<evidence type="ECO:0000256" key="4">
    <source>
        <dbReference type="ARBA" id="ARBA00023136"/>
    </source>
</evidence>
<evidence type="ECO:0000256" key="5">
    <source>
        <dbReference type="SAM" id="MobiDB-lite"/>
    </source>
</evidence>
<dbReference type="GO" id="GO:0005385">
    <property type="term" value="F:zinc ion transmembrane transporter activity"/>
    <property type="evidence" value="ECO:0007669"/>
    <property type="project" value="TreeGrafter"/>
</dbReference>
<dbReference type="EMBL" id="LFJN01000014">
    <property type="protein sequence ID" value="KPI39800.1"/>
    <property type="molecule type" value="Genomic_DNA"/>
</dbReference>